<dbReference type="EMBL" id="JAOYFB010000039">
    <property type="protein sequence ID" value="KAK4030729.1"/>
    <property type="molecule type" value="Genomic_DNA"/>
</dbReference>
<comment type="caution">
    <text evidence="1">The sequence shown here is derived from an EMBL/GenBank/DDBJ whole genome shotgun (WGS) entry which is preliminary data.</text>
</comment>
<sequence>MLHCFRRTTTGTDRRVGKFKTELMFLDERMAGKDLRDLTAEQLRHSESHNSSAIFLIESRAGDLDGSNLGRL</sequence>
<evidence type="ECO:0000313" key="1">
    <source>
        <dbReference type="EMBL" id="KAK4030729.1"/>
    </source>
</evidence>
<proteinExistence type="predicted"/>
<keyword evidence="2" id="KW-1185">Reference proteome</keyword>
<reference evidence="1 2" key="1">
    <citation type="journal article" date="2023" name="Nucleic Acids Res.">
        <title>The hologenome of Daphnia magna reveals possible DNA methylation and microbiome-mediated evolution of the host genome.</title>
        <authorList>
            <person name="Chaturvedi A."/>
            <person name="Li X."/>
            <person name="Dhandapani V."/>
            <person name="Marshall H."/>
            <person name="Kissane S."/>
            <person name="Cuenca-Cambronero M."/>
            <person name="Asole G."/>
            <person name="Calvet F."/>
            <person name="Ruiz-Romero M."/>
            <person name="Marangio P."/>
            <person name="Guigo R."/>
            <person name="Rago D."/>
            <person name="Mirbahai L."/>
            <person name="Eastwood N."/>
            <person name="Colbourne J.K."/>
            <person name="Zhou J."/>
            <person name="Mallon E."/>
            <person name="Orsini L."/>
        </authorList>
    </citation>
    <scope>NUCLEOTIDE SEQUENCE [LARGE SCALE GENOMIC DNA]</scope>
    <source>
        <strain evidence="1">LRV0_1</strain>
    </source>
</reference>
<gene>
    <name evidence="1" type="ORF">OUZ56_024068</name>
</gene>
<name>A0ABR0B020_9CRUS</name>
<organism evidence="1 2">
    <name type="scientific">Daphnia magna</name>
    <dbReference type="NCBI Taxonomy" id="35525"/>
    <lineage>
        <taxon>Eukaryota</taxon>
        <taxon>Metazoa</taxon>
        <taxon>Ecdysozoa</taxon>
        <taxon>Arthropoda</taxon>
        <taxon>Crustacea</taxon>
        <taxon>Branchiopoda</taxon>
        <taxon>Diplostraca</taxon>
        <taxon>Cladocera</taxon>
        <taxon>Anomopoda</taxon>
        <taxon>Daphniidae</taxon>
        <taxon>Daphnia</taxon>
    </lineage>
</organism>
<protein>
    <submittedName>
        <fullName evidence="1">Uncharacterized protein</fullName>
    </submittedName>
</protein>
<accession>A0ABR0B020</accession>
<evidence type="ECO:0000313" key="2">
    <source>
        <dbReference type="Proteomes" id="UP001234178"/>
    </source>
</evidence>
<dbReference type="Proteomes" id="UP001234178">
    <property type="component" value="Unassembled WGS sequence"/>
</dbReference>